<dbReference type="SUPFAM" id="SSF54593">
    <property type="entry name" value="Glyoxalase/Bleomycin resistance protein/Dihydroxybiphenyl dioxygenase"/>
    <property type="match status" value="1"/>
</dbReference>
<dbReference type="RefSeq" id="WP_198405215.1">
    <property type="nucleotide sequence ID" value="NZ_CP021404.1"/>
</dbReference>
<dbReference type="InterPro" id="IPR029068">
    <property type="entry name" value="Glyas_Bleomycin-R_OHBP_Dase"/>
</dbReference>
<gene>
    <name evidence="2" type="ORF">CBW24_02080</name>
</gene>
<evidence type="ECO:0000259" key="1">
    <source>
        <dbReference type="Pfam" id="PF13468"/>
    </source>
</evidence>
<evidence type="ECO:0000313" key="3">
    <source>
        <dbReference type="Proteomes" id="UP000219050"/>
    </source>
</evidence>
<dbReference type="Gene3D" id="3.10.180.10">
    <property type="entry name" value="2,3-Dihydroxybiphenyl 1,2-Dioxygenase, domain 1"/>
    <property type="match status" value="1"/>
</dbReference>
<sequence length="272" mass="29301">MSATGAEGEPLDHVVVNVLHDMDAAAGLFTTLGFTLTPRGHHSLGSINHLMVVPGAYLELVGLPAEGRQRAEVRDSPRGLNGLVLRSADADATHARLAQAELAPLDVVSFSRPVEVDGEQTAAAFRTVRVPDALFPAGRVYFCQHLTPDLVWRPDWMRHDNGFAGFAHFTIESPDPARDSAIYAAATAGTRRDTDVILPDGLEIRLRSGPRPRFAALGLRFDTLAPLAERAAALDGVEWQEVSATQALLDLPSCDLRIECYTTTDPDGDVCS</sequence>
<protein>
    <recommendedName>
        <fullName evidence="1">Glyoxalase-like domain-containing protein</fullName>
    </recommendedName>
</protein>
<dbReference type="InterPro" id="IPR025870">
    <property type="entry name" value="Glyoxalase-like_dom"/>
</dbReference>
<dbReference type="PANTHER" id="PTHR40265:SF1">
    <property type="entry name" value="GLYOXALASE-LIKE DOMAIN-CONTAINING PROTEIN"/>
    <property type="match status" value="1"/>
</dbReference>
<feature type="domain" description="Glyoxalase-like" evidence="1">
    <location>
        <begin position="11"/>
        <end position="185"/>
    </location>
</feature>
<dbReference type="EMBL" id="CP021404">
    <property type="protein sequence ID" value="ATI40905.1"/>
    <property type="molecule type" value="Genomic_DNA"/>
</dbReference>
<dbReference type="PANTHER" id="PTHR40265">
    <property type="entry name" value="BLL2707 PROTEIN"/>
    <property type="match status" value="1"/>
</dbReference>
<evidence type="ECO:0000313" key="2">
    <source>
        <dbReference type="EMBL" id="ATI40905.1"/>
    </source>
</evidence>
<dbReference type="Proteomes" id="UP000219050">
    <property type="component" value="Chromosome"/>
</dbReference>
<dbReference type="AlphaFoldDB" id="A0A291LWU3"/>
<dbReference type="Pfam" id="PF13468">
    <property type="entry name" value="Glyoxalase_3"/>
    <property type="match status" value="1"/>
</dbReference>
<proteinExistence type="predicted"/>
<organism evidence="2 3">
    <name type="scientific">Pacificitalea manganoxidans</name>
    <dbReference type="NCBI Taxonomy" id="1411902"/>
    <lineage>
        <taxon>Bacteria</taxon>
        <taxon>Pseudomonadati</taxon>
        <taxon>Pseudomonadota</taxon>
        <taxon>Alphaproteobacteria</taxon>
        <taxon>Rhodobacterales</taxon>
        <taxon>Paracoccaceae</taxon>
        <taxon>Pacificitalea</taxon>
    </lineage>
</organism>
<dbReference type="KEGG" id="cmag:CBW24_02080"/>
<reference evidence="2 3" key="1">
    <citation type="submission" date="2017-05" db="EMBL/GenBank/DDBJ databases">
        <title>Comparative genomic and metabolic analysis of manganese-oxidizing mechanisms in Celeribater manganoxidans DY25T: its adaption to the environment of polymetallic nodule.</title>
        <authorList>
            <person name="Wang X."/>
        </authorList>
    </citation>
    <scope>NUCLEOTIDE SEQUENCE [LARGE SCALE GENOMIC DNA]</scope>
    <source>
        <strain evidence="2 3">DY25</strain>
    </source>
</reference>
<keyword evidence="3" id="KW-1185">Reference proteome</keyword>
<accession>A0A291LWU3</accession>
<name>A0A291LWU3_9RHOB</name>